<dbReference type="SMART" id="SM00753">
    <property type="entry name" value="PAM"/>
    <property type="match status" value="1"/>
</dbReference>
<feature type="region of interest" description="Disordered" evidence="11">
    <location>
        <begin position="558"/>
        <end position="591"/>
    </location>
</feature>
<feature type="compositionally biased region" description="Basic and acidic residues" evidence="11">
    <location>
        <begin position="515"/>
        <end position="540"/>
    </location>
</feature>
<keyword evidence="5" id="KW-0418">Kinase</keyword>
<dbReference type="PROSITE" id="PS51545">
    <property type="entry name" value="PIK_HELICAL"/>
    <property type="match status" value="1"/>
</dbReference>
<dbReference type="PROSITE" id="PS00916">
    <property type="entry name" value="PI3_4_KINASE_2"/>
    <property type="match status" value="1"/>
</dbReference>
<dbReference type="InterPro" id="IPR036940">
    <property type="entry name" value="PI3/4_kinase_cat_sf"/>
</dbReference>
<dbReference type="FunFam" id="1.10.1070.11:FF:000016">
    <property type="entry name" value="PIK1p Phosphatidylinositol 4-kinase"/>
    <property type="match status" value="1"/>
</dbReference>
<sequence>MKQTDKFHQKSFTEKQRMVELNDTEMKETDGKETTVMLSKEEKKDVDLLTIEDIKEQVRTIEKAVTSKEPWYILRVLRALASTRKRLNEDVLRRLINFYYTTNASEREILLSYIHSVQPMDVDMPSSTATVSPSATAASSTLSTTIGGAATSRSQTSRSRAISLPEVDLYIHLIVLLFLIDRNPLKSAPECAKRLVEKTTVLNRRTIDLLAAKCYFYYARVFELNNKLDEIRPFLHSRLRTATLRNDFEGTAVLINLLLRNYLHYNLYSQAQKLVLKSVFPDHASNNEWARYLYYLGITASKDCRIRAMQLEYTKAHQHLLTAIRKAPQQTAIGFRQNVKKIAQKFLVTVELLLGDIPDKATFKNQQLKRSLNPYYQLTLAVRAGNLARFKEVLETFGDRFQQEKTWSLIIRLRHNVIKTGIKMINLSYAKISFVDIAQKLQLDSPENAEYIISKAIRDGVIEASIDHEKGYMQSREIIDVYTTREPMNAFHQRIEFCLKVHNESVKAMRYPPKKYNEELETAQERREREQEELERHAQDKLSLQSPKIVLPVTIENNTHDQPQTDDLQQNSSTTTCNTTNSIENEHSSFSKAESTEVGDQIILDSKQSGLLRLLDSTVCTVSIVITYLFSSKEPSVQKFLGKKLFEYQNDQLDFYLPQLLNMYIHIESIANVIHDYITSRCTQSVDFSLQCVWLLDAYIADTMKKATKPNDAVQLYFDILYEKYKPKICYTPTATTYHHHFPLDEENENFNERECLHIPTIITDENEPVVQPHNDPTFNNSESVNEFPINDHYDTKSERAYQEKGQENINQAKKKGHQKSKSDVSEKSINVNGHRRQPKLCLGDINSGRAFDNNCLCFESVHGFRRRECTCNASKLGPEHFFMTALVNIGKKLPQVPTKEKKSQNLIAEMKRMNMNLPARVWVPLYNFQHHVVRIAYTESTVLNSRDRSPYIIYIEVVACDNVFCSPLPTKQFDSKLRSTRSEENLTLQSERYNNYLNATCETQSLDAELIDSYRSFVNNDDADIWSTSDEVDEPPKRAAYKLPNVCMTQHQLAHNGTGGPTSDTQSIRSTESRSSQQEIMAAEIRKRLSEVKTMGPITFERDPEDPSAAALKEPWDKKEQRLRQSSPYGHLRNWRLLAAIVKCGDDLRHELLAYQFMVRLKEIWQLEHVPVFIRPINILVLSNNSGLIEPILNAVSLHQIKKNSKLSLRNYFLREFGTATSENFLTATRNFVQSCAGYSIGCYLLQVKDRHNGNILLGDEGHVIHIDFGFMLSATPKNLGFESSPFKVTREFVDVMGGLQSDMFEYYKILILQGLLAARKHMDQLMPIVEILQHGSQLNCFSKGNVTLRLRERFHLNMTDEQLQMYVENMVESSLNSLTTKMYDNYQYYTNGISY</sequence>
<feature type="region of interest" description="Disordered" evidence="11">
    <location>
        <begin position="513"/>
        <end position="541"/>
    </location>
</feature>
<dbReference type="Pfam" id="PF00454">
    <property type="entry name" value="PI3_PI4_kinase"/>
    <property type="match status" value="1"/>
</dbReference>
<evidence type="ECO:0000256" key="11">
    <source>
        <dbReference type="SAM" id="MobiDB-lite"/>
    </source>
</evidence>
<comment type="caution">
    <text evidence="15">The sequence shown here is derived from an EMBL/GenBank/DDBJ whole genome shotgun (WGS) entry which is preliminary data.</text>
</comment>
<keyword evidence="17" id="KW-1185">Reference proteome</keyword>
<dbReference type="FunFam" id="1.25.40.570:FF:000009">
    <property type="entry name" value="26S proteasome non-ATPase regulatory subunit 3"/>
    <property type="match status" value="1"/>
</dbReference>
<dbReference type="InterPro" id="IPR036390">
    <property type="entry name" value="WH_DNA-bd_sf"/>
</dbReference>
<dbReference type="EMBL" id="CAJOBC010001704">
    <property type="protein sequence ID" value="CAF3693997.1"/>
    <property type="molecule type" value="Genomic_DNA"/>
</dbReference>
<evidence type="ECO:0000313" key="17">
    <source>
        <dbReference type="Proteomes" id="UP000663829"/>
    </source>
</evidence>
<dbReference type="Pfam" id="PF25573">
    <property type="entry name" value="TPR_PSMD3_N"/>
    <property type="match status" value="1"/>
</dbReference>
<evidence type="ECO:0000256" key="7">
    <source>
        <dbReference type="ARBA" id="ARBA00036767"/>
    </source>
</evidence>
<dbReference type="InterPro" id="IPR049160">
    <property type="entry name" value="PI4KB-PIK1_PIK"/>
</dbReference>
<dbReference type="InterPro" id="IPR001263">
    <property type="entry name" value="PI3K_accessory_dom"/>
</dbReference>
<dbReference type="InterPro" id="IPR000403">
    <property type="entry name" value="PI3/4_kinase_cat_dom"/>
</dbReference>
<reference evidence="15" key="1">
    <citation type="submission" date="2021-02" db="EMBL/GenBank/DDBJ databases">
        <authorList>
            <person name="Nowell W R."/>
        </authorList>
    </citation>
    <scope>NUCLEOTIDE SEQUENCE</scope>
</reference>
<dbReference type="PANTHER" id="PTHR10048:SF22">
    <property type="entry name" value="PHOSPHATIDYLINOSITOL 4-KINASE BETA"/>
    <property type="match status" value="1"/>
</dbReference>
<evidence type="ECO:0000256" key="1">
    <source>
        <dbReference type="ARBA" id="ARBA00004450"/>
    </source>
</evidence>
<dbReference type="SMART" id="SM00146">
    <property type="entry name" value="PI3Kc"/>
    <property type="match status" value="1"/>
</dbReference>
<feature type="region of interest" description="Disordered" evidence="11">
    <location>
        <begin position="1099"/>
        <end position="1118"/>
    </location>
</feature>
<dbReference type="SUPFAM" id="SSF46785">
    <property type="entry name" value="Winged helix' DNA-binding domain"/>
    <property type="match status" value="1"/>
</dbReference>
<keyword evidence="4" id="KW-0808">Transferase</keyword>
<dbReference type="InterPro" id="IPR057985">
    <property type="entry name" value="TPR_PSMD3_N"/>
</dbReference>
<gene>
    <name evidence="15" type="ORF">GPM918_LOCUS9265</name>
    <name evidence="16" type="ORF">SRO942_LOCUS9266</name>
</gene>
<feature type="domain" description="PCI" evidence="12">
    <location>
        <begin position="297"/>
        <end position="480"/>
    </location>
</feature>
<feature type="domain" description="PI3K/PI4K catalytic" evidence="13">
    <location>
        <begin position="1115"/>
        <end position="1381"/>
    </location>
</feature>
<dbReference type="OrthoDB" id="10264149at2759"/>
<dbReference type="GO" id="GO:0048015">
    <property type="term" value="P:phosphatidylinositol-mediated signaling"/>
    <property type="evidence" value="ECO:0007669"/>
    <property type="project" value="TreeGrafter"/>
</dbReference>
<name>A0A814AEM2_9BILA</name>
<dbReference type="GO" id="GO:0030234">
    <property type="term" value="F:enzyme regulator activity"/>
    <property type="evidence" value="ECO:0007669"/>
    <property type="project" value="InterPro"/>
</dbReference>
<dbReference type="Gene3D" id="1.10.1070.11">
    <property type="entry name" value="Phosphatidylinositol 3-/4-kinase, catalytic domain"/>
    <property type="match status" value="1"/>
</dbReference>
<dbReference type="PROSITE" id="PS50290">
    <property type="entry name" value="PI3_4_KINASE_3"/>
    <property type="match status" value="1"/>
</dbReference>
<dbReference type="Gene3D" id="3.30.1010.10">
    <property type="entry name" value="Phosphatidylinositol 3-kinase Catalytic Subunit, Chain A, domain 4"/>
    <property type="match status" value="1"/>
</dbReference>
<dbReference type="GO" id="GO:0042176">
    <property type="term" value="P:regulation of protein catabolic process"/>
    <property type="evidence" value="ECO:0007669"/>
    <property type="project" value="InterPro"/>
</dbReference>
<dbReference type="SUPFAM" id="SSF56112">
    <property type="entry name" value="Protein kinase-like (PK-like)"/>
    <property type="match status" value="1"/>
</dbReference>
<dbReference type="EC" id="2.7.1.67" evidence="3"/>
<evidence type="ECO:0000256" key="5">
    <source>
        <dbReference type="ARBA" id="ARBA00022777"/>
    </source>
</evidence>
<evidence type="ECO:0000259" key="14">
    <source>
        <dbReference type="PROSITE" id="PS51545"/>
    </source>
</evidence>
<dbReference type="PROSITE" id="PS50250">
    <property type="entry name" value="PCI"/>
    <property type="match status" value="1"/>
</dbReference>
<dbReference type="Pfam" id="PF08375">
    <property type="entry name" value="Rpn3_C"/>
    <property type="match status" value="1"/>
</dbReference>
<dbReference type="Pfam" id="PF21245">
    <property type="entry name" value="PI4KB-PIK1_PIK"/>
    <property type="match status" value="1"/>
</dbReference>
<feature type="compositionally biased region" description="Polar residues" evidence="11">
    <location>
        <begin position="558"/>
        <end position="570"/>
    </location>
</feature>
<feature type="domain" description="PIK helical" evidence="14">
    <location>
        <begin position="516"/>
        <end position="728"/>
    </location>
</feature>
<dbReference type="CDD" id="cd05168">
    <property type="entry name" value="PI4Kc_III_beta"/>
    <property type="match status" value="1"/>
</dbReference>
<dbReference type="EMBL" id="CAJNOQ010001704">
    <property type="protein sequence ID" value="CAF0913367.1"/>
    <property type="molecule type" value="Genomic_DNA"/>
</dbReference>
<dbReference type="GO" id="GO:0000502">
    <property type="term" value="C:proteasome complex"/>
    <property type="evidence" value="ECO:0007669"/>
    <property type="project" value="UniProtKB-KW"/>
</dbReference>
<comment type="similarity">
    <text evidence="2">Belongs to the proteasome subunit S3 family.</text>
</comment>
<dbReference type="GO" id="GO:0046854">
    <property type="term" value="P:phosphatidylinositol phosphate biosynthetic process"/>
    <property type="evidence" value="ECO:0007669"/>
    <property type="project" value="InterPro"/>
</dbReference>
<evidence type="ECO:0000256" key="4">
    <source>
        <dbReference type="ARBA" id="ARBA00022679"/>
    </source>
</evidence>
<comment type="subcellular location">
    <subcellularLocation>
        <location evidence="1">Mitochondrion outer membrane</location>
        <topology evidence="1">Peripheral membrane protein</topology>
    </subcellularLocation>
    <subcellularLocation>
        <location evidence="8">Rough endoplasmic reticulum membrane</location>
        <topology evidence="8">Peripheral membrane protein</topology>
    </subcellularLocation>
</comment>
<dbReference type="InterPro" id="IPR018936">
    <property type="entry name" value="PI3/4_kinase_CS"/>
</dbReference>
<evidence type="ECO:0000256" key="8">
    <source>
        <dbReference type="ARBA" id="ARBA00037860"/>
    </source>
</evidence>
<evidence type="ECO:0000256" key="3">
    <source>
        <dbReference type="ARBA" id="ARBA00012169"/>
    </source>
</evidence>
<evidence type="ECO:0000313" key="15">
    <source>
        <dbReference type="EMBL" id="CAF0913367.1"/>
    </source>
</evidence>
<evidence type="ECO:0000256" key="6">
    <source>
        <dbReference type="ARBA" id="ARBA00022942"/>
    </source>
</evidence>
<dbReference type="Proteomes" id="UP000681722">
    <property type="component" value="Unassembled WGS sequence"/>
</dbReference>
<comment type="catalytic activity">
    <reaction evidence="7">
        <text>a 1,2-diacyl-sn-glycero-3-phospho-(1D-myo-inositol) + ATP = a 1,2-diacyl-sn-glycero-3-phospho-(1D-myo-inositol 4-phosphate) + ADP + H(+)</text>
        <dbReference type="Rhea" id="RHEA:19877"/>
        <dbReference type="ChEBI" id="CHEBI:15378"/>
        <dbReference type="ChEBI" id="CHEBI:30616"/>
        <dbReference type="ChEBI" id="CHEBI:57880"/>
        <dbReference type="ChEBI" id="CHEBI:58178"/>
        <dbReference type="ChEBI" id="CHEBI:456216"/>
        <dbReference type="EC" id="2.7.1.67"/>
    </reaction>
    <physiologicalReaction direction="left-to-right" evidence="7">
        <dbReference type="Rhea" id="RHEA:19878"/>
    </physiologicalReaction>
</comment>
<evidence type="ECO:0000313" key="16">
    <source>
        <dbReference type="EMBL" id="CAF3693997.1"/>
    </source>
</evidence>
<evidence type="ECO:0000259" key="13">
    <source>
        <dbReference type="PROSITE" id="PS50290"/>
    </source>
</evidence>
<dbReference type="Pfam" id="PF01399">
    <property type="entry name" value="PCI"/>
    <property type="match status" value="1"/>
</dbReference>
<dbReference type="GO" id="GO:0004430">
    <property type="term" value="F:1-phosphatidylinositol 4-kinase activity"/>
    <property type="evidence" value="ECO:0007669"/>
    <property type="project" value="UniProtKB-EC"/>
</dbReference>
<dbReference type="GO" id="GO:0005741">
    <property type="term" value="C:mitochondrial outer membrane"/>
    <property type="evidence" value="ECO:0007669"/>
    <property type="project" value="UniProtKB-SubCell"/>
</dbReference>
<evidence type="ECO:0000256" key="9">
    <source>
        <dbReference type="ARBA" id="ARBA00039877"/>
    </source>
</evidence>
<feature type="region of interest" description="Disordered" evidence="11">
    <location>
        <begin position="1053"/>
        <end position="1078"/>
    </location>
</feature>
<protein>
    <recommendedName>
        <fullName evidence="9">Phosphatidylinositol 4-kinase beta</fullName>
        <ecNumber evidence="3">2.7.1.67</ecNumber>
    </recommendedName>
    <alternativeName>
        <fullName evidence="10">26S proteasome regulatory subunit RPN3</fullName>
    </alternativeName>
</protein>
<dbReference type="SMART" id="SM00088">
    <property type="entry name" value="PINT"/>
    <property type="match status" value="1"/>
</dbReference>
<organism evidence="15 17">
    <name type="scientific">Didymodactylos carnosus</name>
    <dbReference type="NCBI Taxonomy" id="1234261"/>
    <lineage>
        <taxon>Eukaryota</taxon>
        <taxon>Metazoa</taxon>
        <taxon>Spiralia</taxon>
        <taxon>Gnathifera</taxon>
        <taxon>Rotifera</taxon>
        <taxon>Eurotatoria</taxon>
        <taxon>Bdelloidea</taxon>
        <taxon>Philodinida</taxon>
        <taxon>Philodinidae</taxon>
        <taxon>Didymodactylos</taxon>
    </lineage>
</organism>
<dbReference type="InterPro" id="IPR057754">
    <property type="entry name" value="PI4-kinase_beta/PIK1_cat"/>
</dbReference>
<dbReference type="GO" id="GO:0030867">
    <property type="term" value="C:rough endoplasmic reticulum membrane"/>
    <property type="evidence" value="ECO:0007669"/>
    <property type="project" value="UniProtKB-SubCell"/>
</dbReference>
<dbReference type="InterPro" id="IPR000717">
    <property type="entry name" value="PCI_dom"/>
</dbReference>
<proteinExistence type="inferred from homology"/>
<dbReference type="InterPro" id="IPR015433">
    <property type="entry name" value="PI3/4_kinase"/>
</dbReference>
<feature type="region of interest" description="Disordered" evidence="11">
    <location>
        <begin position="800"/>
        <end position="828"/>
    </location>
</feature>
<evidence type="ECO:0000256" key="10">
    <source>
        <dbReference type="ARBA" id="ARBA00075103"/>
    </source>
</evidence>
<dbReference type="Proteomes" id="UP000663829">
    <property type="component" value="Unassembled WGS sequence"/>
</dbReference>
<evidence type="ECO:0000259" key="12">
    <source>
        <dbReference type="PROSITE" id="PS50250"/>
    </source>
</evidence>
<accession>A0A814AEM2</accession>
<dbReference type="InterPro" id="IPR011009">
    <property type="entry name" value="Kinase-like_dom_sf"/>
</dbReference>
<evidence type="ECO:0000256" key="2">
    <source>
        <dbReference type="ARBA" id="ARBA00007912"/>
    </source>
</evidence>
<dbReference type="PANTHER" id="PTHR10048">
    <property type="entry name" value="PHOSPHATIDYLINOSITOL KINASE"/>
    <property type="match status" value="1"/>
</dbReference>
<keyword evidence="6" id="KW-0647">Proteasome</keyword>
<dbReference type="InterPro" id="IPR013586">
    <property type="entry name" value="PSMD3_C"/>
</dbReference>
<feature type="compositionally biased region" description="Low complexity" evidence="11">
    <location>
        <begin position="571"/>
        <end position="582"/>
    </location>
</feature>